<evidence type="ECO:0000256" key="1">
    <source>
        <dbReference type="ARBA" id="ARBA00008925"/>
    </source>
</evidence>
<comment type="similarity">
    <text evidence="1">Belongs to the archaeal RpoM/eukaryotic RPA12/RPB9/RPC11 RNA polymerase family.</text>
</comment>
<protein>
    <submittedName>
        <fullName evidence="6">DNA-directed RNA polymerase subunit M</fullName>
    </submittedName>
</protein>
<accession>A0A7J3ZJ80</accession>
<keyword evidence="2" id="KW-0479">Metal-binding</keyword>
<dbReference type="InterPro" id="IPR019761">
    <property type="entry name" value="DNA-dir_RNA_pol-M_15_CS"/>
</dbReference>
<dbReference type="GO" id="GO:0006351">
    <property type="term" value="P:DNA-templated transcription"/>
    <property type="evidence" value="ECO:0007669"/>
    <property type="project" value="InterPro"/>
</dbReference>
<reference evidence="6" key="1">
    <citation type="journal article" date="2020" name="mSystems">
        <title>Genome- and Community-Level Interaction Insights into Carbon Utilization and Element Cycling Functions of Hydrothermarchaeota in Hydrothermal Sediment.</title>
        <authorList>
            <person name="Zhou Z."/>
            <person name="Liu Y."/>
            <person name="Xu W."/>
            <person name="Pan J."/>
            <person name="Luo Z.H."/>
            <person name="Li M."/>
        </authorList>
    </citation>
    <scope>NUCLEOTIDE SEQUENCE [LARGE SCALE GENOMIC DNA]</scope>
    <source>
        <strain evidence="6">SpSt-1116</strain>
    </source>
</reference>
<keyword evidence="3" id="KW-0862">Zinc</keyword>
<dbReference type="GO" id="GO:0000428">
    <property type="term" value="C:DNA-directed RNA polymerase complex"/>
    <property type="evidence" value="ECO:0007669"/>
    <property type="project" value="UniProtKB-KW"/>
</dbReference>
<dbReference type="PROSITE" id="PS01030">
    <property type="entry name" value="RNA_POL_M_15KD"/>
    <property type="match status" value="1"/>
</dbReference>
<evidence type="ECO:0000256" key="2">
    <source>
        <dbReference type="ARBA" id="ARBA00022723"/>
    </source>
</evidence>
<evidence type="ECO:0000313" key="6">
    <source>
        <dbReference type="EMBL" id="HHQ80099.1"/>
    </source>
</evidence>
<dbReference type="SUPFAM" id="SSF57783">
    <property type="entry name" value="Zinc beta-ribbon"/>
    <property type="match status" value="1"/>
</dbReference>
<dbReference type="AlphaFoldDB" id="A0A7J3ZJ80"/>
<dbReference type="SMART" id="SM00661">
    <property type="entry name" value="RPOL9"/>
    <property type="match status" value="1"/>
</dbReference>
<name>A0A7J3ZJ80_9CREN</name>
<proteinExistence type="inferred from homology"/>
<dbReference type="Pfam" id="PF02150">
    <property type="entry name" value="Zn_ribbon_RPB9"/>
    <property type="match status" value="1"/>
</dbReference>
<dbReference type="EMBL" id="DRZC01000019">
    <property type="protein sequence ID" value="HHQ80099.1"/>
    <property type="molecule type" value="Genomic_DNA"/>
</dbReference>
<dbReference type="GO" id="GO:0046872">
    <property type="term" value="F:metal ion binding"/>
    <property type="evidence" value="ECO:0007669"/>
    <property type="project" value="UniProtKB-KW"/>
</dbReference>
<feature type="domain" description="DNA-directed RNA polymerase II subunit RPB9-like zinc ribbon" evidence="5">
    <location>
        <begin position="2"/>
        <end position="56"/>
    </location>
</feature>
<dbReference type="InterPro" id="IPR001529">
    <property type="entry name" value="Zn_ribbon_RPB9"/>
</dbReference>
<gene>
    <name evidence="6" type="ORF">ENM78_01345</name>
</gene>
<keyword evidence="6" id="KW-0240">DNA-directed RNA polymerase</keyword>
<organism evidence="6">
    <name type="scientific">Fervidicoccus fontis</name>
    <dbReference type="NCBI Taxonomy" id="683846"/>
    <lineage>
        <taxon>Archaea</taxon>
        <taxon>Thermoproteota</taxon>
        <taxon>Thermoprotei</taxon>
        <taxon>Fervidicoccales</taxon>
        <taxon>Fervidicoccaceae</taxon>
        <taxon>Fervidicoccus</taxon>
    </lineage>
</organism>
<keyword evidence="4" id="KW-0804">Transcription</keyword>
<sequence>MKFCPKCGALMVPERKDKKVYFKCTKCDYKVRGKGEKEGYKLREKVSEKIRVKTTSLVSKPPLASISEEEKQQRLEEYYDVALDLIQEELEGGESEE</sequence>
<evidence type="ECO:0000259" key="5">
    <source>
        <dbReference type="SMART" id="SM00661"/>
    </source>
</evidence>
<comment type="caution">
    <text evidence="6">The sequence shown here is derived from an EMBL/GenBank/DDBJ whole genome shotgun (WGS) entry which is preliminary data.</text>
</comment>
<evidence type="ECO:0000256" key="4">
    <source>
        <dbReference type="ARBA" id="ARBA00023163"/>
    </source>
</evidence>
<evidence type="ECO:0000256" key="3">
    <source>
        <dbReference type="ARBA" id="ARBA00022833"/>
    </source>
</evidence>